<evidence type="ECO:0000256" key="2">
    <source>
        <dbReference type="ARBA" id="ARBA00022730"/>
    </source>
</evidence>
<dbReference type="InterPro" id="IPR036510">
    <property type="entry name" value="Ribosomal_bS20_sf"/>
</dbReference>
<feature type="region of interest" description="Disordered" evidence="8">
    <location>
        <begin position="465"/>
        <end position="484"/>
    </location>
</feature>
<comment type="caution">
    <text evidence="9">The sequence shown here is derived from an EMBL/GenBank/DDBJ whole genome shotgun (WGS) entry which is preliminary data.</text>
</comment>
<name>H0E2L8_9ACTN</name>
<dbReference type="GO" id="GO:0003735">
    <property type="term" value="F:structural constituent of ribosome"/>
    <property type="evidence" value="ECO:0007669"/>
    <property type="project" value="InterPro"/>
</dbReference>
<dbReference type="NCBIfam" id="TIGR00029">
    <property type="entry name" value="S20"/>
    <property type="match status" value="1"/>
</dbReference>
<proteinExistence type="inferred from homology"/>
<keyword evidence="3 7" id="KW-0694">RNA-binding</keyword>
<dbReference type="GO" id="GO:0070181">
    <property type="term" value="F:small ribosomal subunit rRNA binding"/>
    <property type="evidence" value="ECO:0007669"/>
    <property type="project" value="TreeGrafter"/>
</dbReference>
<comment type="similarity">
    <text evidence="1 7">Belongs to the bacterial ribosomal protein bS20 family.</text>
</comment>
<keyword evidence="10" id="KW-1185">Reference proteome</keyword>
<keyword evidence="5 7" id="KW-0687">Ribonucleoprotein</keyword>
<evidence type="ECO:0000313" key="10">
    <source>
        <dbReference type="Proteomes" id="UP000005143"/>
    </source>
</evidence>
<evidence type="ECO:0000256" key="7">
    <source>
        <dbReference type="HAMAP-Rule" id="MF_00500"/>
    </source>
</evidence>
<evidence type="ECO:0000256" key="8">
    <source>
        <dbReference type="SAM" id="MobiDB-lite"/>
    </source>
</evidence>
<accession>H0E2L8</accession>
<dbReference type="EMBL" id="AGUD01000048">
    <property type="protein sequence ID" value="EHN12069.1"/>
    <property type="molecule type" value="Genomic_DNA"/>
</dbReference>
<keyword evidence="2 7" id="KW-0699">rRNA-binding</keyword>
<evidence type="ECO:0000256" key="5">
    <source>
        <dbReference type="ARBA" id="ARBA00023274"/>
    </source>
</evidence>
<evidence type="ECO:0000256" key="1">
    <source>
        <dbReference type="ARBA" id="ARBA00007634"/>
    </source>
</evidence>
<organism evidence="9 10">
    <name type="scientific">Patulibacter medicamentivorans</name>
    <dbReference type="NCBI Taxonomy" id="1097667"/>
    <lineage>
        <taxon>Bacteria</taxon>
        <taxon>Bacillati</taxon>
        <taxon>Actinomycetota</taxon>
        <taxon>Thermoleophilia</taxon>
        <taxon>Solirubrobacterales</taxon>
        <taxon>Patulibacteraceae</taxon>
        <taxon>Patulibacter</taxon>
    </lineage>
</organism>
<evidence type="ECO:0000256" key="3">
    <source>
        <dbReference type="ARBA" id="ARBA00022884"/>
    </source>
</evidence>
<feature type="compositionally biased region" description="Basic and acidic residues" evidence="8">
    <location>
        <begin position="293"/>
        <end position="303"/>
    </location>
</feature>
<evidence type="ECO:0000256" key="4">
    <source>
        <dbReference type="ARBA" id="ARBA00022980"/>
    </source>
</evidence>
<sequence length="484" mass="54398">MRDHRAHEQQPDGNQQHHDLRHPAADQPAQLLAIAARHGPTQRREQDGHDRDAEDPLRQHVEPEGGLDRARAVVVDVAGQDRVDQRAEVDQAEAQRHRHHQHQHLSQSRIVQIHPRDQPDPVAAQDRHRHQQLDHGADQHADRLGVDPVDVARAAEGRQQRQVDDDDHAVPDQRRQRRDREVAVGVERADQQAVEAQQHHRRQHHLREPGDQPVGRAAQLVADLGAHEQRHVERRRQHRHHAEDQQATEQDPEQGRDQQQGLAPLPLLDQVGEDRYERRRQRHVGEQAAQQVGDREGEREGTRRAAGAVERAGDHLPHQPRDPRQPGRDREDDRVAGAPLGGGDAVGRHRDRSGDAAGDGGLGRGGRGDPFGRGRHRCGILRAPQVGPRAAIIRRRSMANIASQKKRILRTERERLENRRYTSAIKTQFRQLESIAQSGDAAAADEAHRHLTSLIDKAVKAGALHRNTGARKKARAARTRAAAS</sequence>
<feature type="compositionally biased region" description="Basic and acidic residues" evidence="8">
    <location>
        <begin position="42"/>
        <end position="71"/>
    </location>
</feature>
<evidence type="ECO:0000256" key="6">
    <source>
        <dbReference type="ARBA" id="ARBA00035136"/>
    </source>
</evidence>
<dbReference type="PANTHER" id="PTHR33398">
    <property type="entry name" value="30S RIBOSOMAL PROTEIN S20"/>
    <property type="match status" value="1"/>
</dbReference>
<keyword evidence="4 7" id="KW-0689">Ribosomal protein</keyword>
<dbReference type="Proteomes" id="UP000005143">
    <property type="component" value="Unassembled WGS sequence"/>
</dbReference>
<dbReference type="PANTHER" id="PTHR33398:SF1">
    <property type="entry name" value="SMALL RIBOSOMAL SUBUNIT PROTEIN BS20C"/>
    <property type="match status" value="1"/>
</dbReference>
<dbReference type="AlphaFoldDB" id="H0E2L8"/>
<evidence type="ECO:0000313" key="9">
    <source>
        <dbReference type="EMBL" id="EHN12069.1"/>
    </source>
</evidence>
<dbReference type="Gene3D" id="1.20.58.110">
    <property type="entry name" value="Ribosomal protein S20"/>
    <property type="match status" value="1"/>
</dbReference>
<dbReference type="HAMAP" id="MF_00500">
    <property type="entry name" value="Ribosomal_bS20"/>
    <property type="match status" value="1"/>
</dbReference>
<dbReference type="SUPFAM" id="SSF46992">
    <property type="entry name" value="Ribosomal protein S20"/>
    <property type="match status" value="1"/>
</dbReference>
<feature type="compositionally biased region" description="Basic and acidic residues" evidence="8">
    <location>
        <begin position="1"/>
        <end position="24"/>
    </location>
</feature>
<dbReference type="GO" id="GO:0006412">
    <property type="term" value="P:translation"/>
    <property type="evidence" value="ECO:0007669"/>
    <property type="project" value="UniProtKB-UniRule"/>
</dbReference>
<feature type="compositionally biased region" description="Basic and acidic residues" evidence="8">
    <location>
        <begin position="153"/>
        <end position="190"/>
    </location>
</feature>
<feature type="compositionally biased region" description="Basic and acidic residues" evidence="8">
    <location>
        <begin position="79"/>
        <end position="95"/>
    </location>
</feature>
<dbReference type="InterPro" id="IPR002583">
    <property type="entry name" value="Ribosomal_bS20"/>
</dbReference>
<feature type="compositionally biased region" description="Basic and acidic residues" evidence="8">
    <location>
        <begin position="131"/>
        <end position="145"/>
    </location>
</feature>
<dbReference type="PATRIC" id="fig|1097667.3.peg.1029"/>
<comment type="function">
    <text evidence="7">Binds directly to 16S ribosomal RNA.</text>
</comment>
<dbReference type="Pfam" id="PF01649">
    <property type="entry name" value="Ribosomal_S20p"/>
    <property type="match status" value="1"/>
</dbReference>
<feature type="region of interest" description="Disordered" evidence="8">
    <location>
        <begin position="1"/>
        <end position="377"/>
    </location>
</feature>
<feature type="compositionally biased region" description="Basic residues" evidence="8">
    <location>
        <begin position="468"/>
        <end position="478"/>
    </location>
</feature>
<protein>
    <recommendedName>
        <fullName evidence="6 7">Small ribosomal subunit protein bS20</fullName>
    </recommendedName>
</protein>
<feature type="compositionally biased region" description="Basic and acidic residues" evidence="8">
    <location>
        <begin position="311"/>
        <end position="335"/>
    </location>
</feature>
<dbReference type="GO" id="GO:0015935">
    <property type="term" value="C:small ribosomal subunit"/>
    <property type="evidence" value="ECO:0007669"/>
    <property type="project" value="TreeGrafter"/>
</dbReference>
<reference evidence="9 10" key="1">
    <citation type="journal article" date="2013" name="Biodegradation">
        <title>Quantitative proteomic analysis of ibuprofen-degrading Patulibacter sp. strain I11.</title>
        <authorList>
            <person name="Almeida B."/>
            <person name="Kjeldal H."/>
            <person name="Lolas I."/>
            <person name="Knudsen A.D."/>
            <person name="Carvalho G."/>
            <person name="Nielsen K.L."/>
            <person name="Barreto Crespo M.T."/>
            <person name="Stensballe A."/>
            <person name="Nielsen J.L."/>
        </authorList>
    </citation>
    <scope>NUCLEOTIDE SEQUENCE [LARGE SCALE GENOMIC DNA]</scope>
    <source>
        <strain evidence="9 10">I11</strain>
    </source>
</reference>
<gene>
    <name evidence="7" type="primary">rpsT</name>
    <name evidence="9" type="ORF">PAI11_10310</name>
</gene>